<protein>
    <submittedName>
        <fullName evidence="1">Uncharacterized protein</fullName>
    </submittedName>
</protein>
<comment type="caution">
    <text evidence="1">The sequence shown here is derived from an EMBL/GenBank/DDBJ whole genome shotgun (WGS) entry which is preliminary data.</text>
</comment>
<dbReference type="EMBL" id="SJPS01000004">
    <property type="protein sequence ID" value="TWU25536.1"/>
    <property type="molecule type" value="Genomic_DNA"/>
</dbReference>
<sequence>MQDKGKYLDLSTERANNVVSSSASVKPFLGVNFACCGVYSRVYPNADRTAYAGHCPRCARRVRFEIGPGGSDSRFFTAQ</sequence>
<dbReference type="Proteomes" id="UP000318437">
    <property type="component" value="Unassembled WGS sequence"/>
</dbReference>
<keyword evidence="2" id="KW-1185">Reference proteome</keyword>
<dbReference type="AlphaFoldDB" id="A0A5C6CQZ7"/>
<name>A0A5C6CQZ7_9BACT</name>
<evidence type="ECO:0000313" key="1">
    <source>
        <dbReference type="EMBL" id="TWU25536.1"/>
    </source>
</evidence>
<organism evidence="1 2">
    <name type="scientific">Bythopirellula polymerisocia</name>
    <dbReference type="NCBI Taxonomy" id="2528003"/>
    <lineage>
        <taxon>Bacteria</taxon>
        <taxon>Pseudomonadati</taxon>
        <taxon>Planctomycetota</taxon>
        <taxon>Planctomycetia</taxon>
        <taxon>Pirellulales</taxon>
        <taxon>Lacipirellulaceae</taxon>
        <taxon>Bythopirellula</taxon>
    </lineage>
</organism>
<accession>A0A5C6CQZ7</accession>
<reference evidence="1 2" key="1">
    <citation type="submission" date="2019-02" db="EMBL/GenBank/DDBJ databases">
        <title>Deep-cultivation of Planctomycetes and their phenomic and genomic characterization uncovers novel biology.</title>
        <authorList>
            <person name="Wiegand S."/>
            <person name="Jogler M."/>
            <person name="Boedeker C."/>
            <person name="Pinto D."/>
            <person name="Vollmers J."/>
            <person name="Rivas-Marin E."/>
            <person name="Kohn T."/>
            <person name="Peeters S.H."/>
            <person name="Heuer A."/>
            <person name="Rast P."/>
            <person name="Oberbeckmann S."/>
            <person name="Bunk B."/>
            <person name="Jeske O."/>
            <person name="Meyerdierks A."/>
            <person name="Storesund J.E."/>
            <person name="Kallscheuer N."/>
            <person name="Luecker S."/>
            <person name="Lage O.M."/>
            <person name="Pohl T."/>
            <person name="Merkel B.J."/>
            <person name="Hornburger P."/>
            <person name="Mueller R.-W."/>
            <person name="Bruemmer F."/>
            <person name="Labrenz M."/>
            <person name="Spormann A.M."/>
            <person name="Op Den Camp H."/>
            <person name="Overmann J."/>
            <person name="Amann R."/>
            <person name="Jetten M.S.M."/>
            <person name="Mascher T."/>
            <person name="Medema M.H."/>
            <person name="Devos D.P."/>
            <person name="Kaster A.-K."/>
            <person name="Ovreas L."/>
            <person name="Rohde M."/>
            <person name="Galperin M.Y."/>
            <person name="Jogler C."/>
        </authorList>
    </citation>
    <scope>NUCLEOTIDE SEQUENCE [LARGE SCALE GENOMIC DNA]</scope>
    <source>
        <strain evidence="1 2">Pla144</strain>
    </source>
</reference>
<gene>
    <name evidence="1" type="ORF">Pla144_27420</name>
</gene>
<proteinExistence type="predicted"/>
<evidence type="ECO:0000313" key="2">
    <source>
        <dbReference type="Proteomes" id="UP000318437"/>
    </source>
</evidence>